<dbReference type="SMART" id="SM00460">
    <property type="entry name" value="TGc"/>
    <property type="match status" value="1"/>
</dbReference>
<protein>
    <recommendedName>
        <fullName evidence="1">Transglutaminase-like domain-containing protein</fullName>
    </recommendedName>
</protein>
<keyword evidence="3" id="KW-1185">Reference proteome</keyword>
<organism evidence="2 3">
    <name type="scientific">Aureibacter tunicatorum</name>
    <dbReference type="NCBI Taxonomy" id="866807"/>
    <lineage>
        <taxon>Bacteria</taxon>
        <taxon>Pseudomonadati</taxon>
        <taxon>Bacteroidota</taxon>
        <taxon>Cytophagia</taxon>
        <taxon>Cytophagales</taxon>
        <taxon>Persicobacteraceae</taxon>
        <taxon>Aureibacter</taxon>
    </lineage>
</organism>
<dbReference type="PANTHER" id="PTHR35532:SF5">
    <property type="entry name" value="CARBOHYDRATE-BINDING DOMAIN-CONTAINING PROTEIN"/>
    <property type="match status" value="1"/>
</dbReference>
<dbReference type="Pfam" id="PF01841">
    <property type="entry name" value="Transglut_core"/>
    <property type="match status" value="1"/>
</dbReference>
<gene>
    <name evidence="2" type="ORF">HNQ88_001651</name>
</gene>
<dbReference type="Proteomes" id="UP001185092">
    <property type="component" value="Unassembled WGS sequence"/>
</dbReference>
<name>A0AAE4BQ18_9BACT</name>
<proteinExistence type="predicted"/>
<comment type="caution">
    <text evidence="2">The sequence shown here is derived from an EMBL/GenBank/DDBJ whole genome shotgun (WGS) entry which is preliminary data.</text>
</comment>
<evidence type="ECO:0000259" key="1">
    <source>
        <dbReference type="SMART" id="SM00460"/>
    </source>
</evidence>
<dbReference type="Gene3D" id="3.10.620.30">
    <property type="match status" value="1"/>
</dbReference>
<dbReference type="AlphaFoldDB" id="A0AAE4BQ18"/>
<evidence type="ECO:0000313" key="3">
    <source>
        <dbReference type="Proteomes" id="UP001185092"/>
    </source>
</evidence>
<evidence type="ECO:0000313" key="2">
    <source>
        <dbReference type="EMBL" id="MDR6238614.1"/>
    </source>
</evidence>
<dbReference type="InterPro" id="IPR002931">
    <property type="entry name" value="Transglutaminase-like"/>
</dbReference>
<feature type="domain" description="Transglutaminase-like" evidence="1">
    <location>
        <begin position="163"/>
        <end position="222"/>
    </location>
</feature>
<dbReference type="EMBL" id="JAVDQD010000002">
    <property type="protein sequence ID" value="MDR6238614.1"/>
    <property type="molecule type" value="Genomic_DNA"/>
</dbReference>
<dbReference type="InterPro" id="IPR038765">
    <property type="entry name" value="Papain-like_cys_pep_sf"/>
</dbReference>
<accession>A0AAE4BQ18</accession>
<dbReference type="SUPFAM" id="SSF54001">
    <property type="entry name" value="Cysteine proteinases"/>
    <property type="match status" value="1"/>
</dbReference>
<dbReference type="PANTHER" id="PTHR35532">
    <property type="entry name" value="SIMILAR TO POLYHYDROXYALKANOATE DEPOLYMERASE"/>
    <property type="match status" value="1"/>
</dbReference>
<dbReference type="RefSeq" id="WP_309938119.1">
    <property type="nucleotide sequence ID" value="NZ_AP025305.1"/>
</dbReference>
<sequence>MKNIMKMFVALFVVGIILPSCDKKNNENSSLSPEHKKALEQVSQDRRAGMEFLIKYMPDRDREELSADYLLEHVNLAYEARNAHDWAKNIPEEIFLNDVLPYASFNEKRESWRRDFRDRFSKYVNNSQTLEEAVRAINENAKEELEVIYSTERPKPDQAPQESMSCGLASCTGLSVLLVDAFRSVGIPARIAGTPNWTQKQGNHNWVEVWIDGVWYFTEYYFDDLDQAWFLNDAGQANPNDKKYWIYATSFKPTSDSVHFPLVWDLDIQYVNAENVTDRYISIYKEKNEEEKAKLDGKAKVEIKMFKDNVCSQIGDNRVSEEVQVFDKDGNLQGEGVTSAPEEDMNKILTMYLAKNKIYNLRYKNSSGKLKVEELNISEDKYNIVLFFNE</sequence>
<reference evidence="2" key="1">
    <citation type="submission" date="2023-07" db="EMBL/GenBank/DDBJ databases">
        <title>Genomic Encyclopedia of Type Strains, Phase IV (KMG-IV): sequencing the most valuable type-strain genomes for metagenomic binning, comparative biology and taxonomic classification.</title>
        <authorList>
            <person name="Goeker M."/>
        </authorList>
    </citation>
    <scope>NUCLEOTIDE SEQUENCE</scope>
    <source>
        <strain evidence="2">DSM 26174</strain>
    </source>
</reference>